<feature type="signal peptide" evidence="2">
    <location>
        <begin position="1"/>
        <end position="17"/>
    </location>
</feature>
<evidence type="ECO:0008006" key="5">
    <source>
        <dbReference type="Google" id="ProtNLM"/>
    </source>
</evidence>
<feature type="region of interest" description="Disordered" evidence="1">
    <location>
        <begin position="669"/>
        <end position="695"/>
    </location>
</feature>
<evidence type="ECO:0000256" key="2">
    <source>
        <dbReference type="SAM" id="SignalP"/>
    </source>
</evidence>
<feature type="compositionally biased region" description="Pro residues" evidence="1">
    <location>
        <begin position="487"/>
        <end position="499"/>
    </location>
</feature>
<reference evidence="3" key="1">
    <citation type="submission" date="2021-05" db="EMBL/GenBank/DDBJ databases">
        <title>The genome of the haptophyte Pavlova lutheri (Diacronema luteri, Pavlovales) - a model for lipid biosynthesis in eukaryotic algae.</title>
        <authorList>
            <person name="Hulatt C.J."/>
            <person name="Posewitz M.C."/>
        </authorList>
    </citation>
    <scope>NUCLEOTIDE SEQUENCE</scope>
    <source>
        <strain evidence="3">NIVA-4/92</strain>
    </source>
</reference>
<feature type="compositionally biased region" description="Low complexity" evidence="1">
    <location>
        <begin position="368"/>
        <end position="382"/>
    </location>
</feature>
<keyword evidence="2" id="KW-0732">Signal</keyword>
<comment type="caution">
    <text evidence="3">The sequence shown here is derived from an EMBL/GenBank/DDBJ whole genome shotgun (WGS) entry which is preliminary data.</text>
</comment>
<dbReference type="EMBL" id="JAGTXO010000036">
    <property type="protein sequence ID" value="KAG8460023.1"/>
    <property type="molecule type" value="Genomic_DNA"/>
</dbReference>
<evidence type="ECO:0000313" key="4">
    <source>
        <dbReference type="Proteomes" id="UP000751190"/>
    </source>
</evidence>
<name>A0A8J5X5R5_DIALT</name>
<feature type="chain" id="PRO_5035274401" description="SMP-LTD domain-containing protein" evidence="2">
    <location>
        <begin position="18"/>
        <end position="1074"/>
    </location>
</feature>
<proteinExistence type="predicted"/>
<evidence type="ECO:0000313" key="3">
    <source>
        <dbReference type="EMBL" id="KAG8460023.1"/>
    </source>
</evidence>
<protein>
    <recommendedName>
        <fullName evidence="5">SMP-LTD domain-containing protein</fullName>
    </recommendedName>
</protein>
<feature type="region of interest" description="Disordered" evidence="1">
    <location>
        <begin position="880"/>
        <end position="923"/>
    </location>
</feature>
<dbReference type="Proteomes" id="UP000751190">
    <property type="component" value="Unassembled WGS sequence"/>
</dbReference>
<organism evidence="3 4">
    <name type="scientific">Diacronema lutheri</name>
    <name type="common">Unicellular marine alga</name>
    <name type="synonym">Monochrysis lutheri</name>
    <dbReference type="NCBI Taxonomy" id="2081491"/>
    <lineage>
        <taxon>Eukaryota</taxon>
        <taxon>Haptista</taxon>
        <taxon>Haptophyta</taxon>
        <taxon>Pavlovophyceae</taxon>
        <taxon>Pavlovales</taxon>
        <taxon>Pavlovaceae</taxon>
        <taxon>Diacronema</taxon>
    </lineage>
</organism>
<evidence type="ECO:0000256" key="1">
    <source>
        <dbReference type="SAM" id="MobiDB-lite"/>
    </source>
</evidence>
<feature type="region of interest" description="Disordered" evidence="1">
    <location>
        <begin position="323"/>
        <end position="382"/>
    </location>
</feature>
<sequence>MLALAAALCMVAPGTMARVRTGVRAHVAATSPRVSRAQPSRARVSASADAAAAELPAIRGLLSPAAFRDARAQHAAIRAFLARMPEAMQRPLDAAVYAPSVALRGQFGQEIVRNYRPYAAALNSFYASQQTDLNPLRFKLTGWSYALEPGRIRATWRGTLSVSIASNVFPLEPIEIAGVVYFDFDRTGLVQAQTVQLTSFGGREIAPELLDELGEWLRWVLPAAPGAGAPGLGGVRMPPNPARLLQLLSAAARSQLLPVEAPPLALPIGGARTRLPPPPAGAIPSPTCVSGGSGGIPVPGCADFEVYATLHELITRLVSSFADSPSATRGSVPTAARTNGPLAPAPVRRAPGGGGGGGGGGGASLAEAPMPAGADGARGAGSAPALRLDSVATVDISVRGERGVILAAGVDEFSDLLRTAAELRARVSRACVQQPLAEGAEEVAAATARAQSERRAATEAATAAAAAAKAAEAAAAAAPRFPQTLPYDPPSPQPQPPQPARVAPAAHAPPPALARARAPTAAADTLSIVGARIAWDEAQGCARLQAEGEGATHALTIRVLYEAQLQPRPPLPARALRLEATVTLGIRVESPSVTVESPPPSAQRDAGARDVSSPAAGARGAPAVAPVRVARAQVCEMLLSNVAFQGMAVQPAVLPALLTPLREMRAAERRAQAGEAASRGGAVDEAGGASTPGMDAGMDAGMGVGADTDADADAARLVAAIVAMLADGCAPSRAAAGSFVSSDGLDWISAPDQSAAAAAAESALAAAPPSARAARAFAVAASVQSELLGLGQSLTAGARFEPTLGALQRDVKLTGLLGETLASSTAQLRVVLRAARVAASVLRQQADTLASVTGGRDELDADNDLEPRNLAQPLAQLGGALDLDAPRGGQQGSPLASTRGGASADRAAVGTGGGLNGQSDARTRTVASVTLPRPGRALTAAGSQVVTSAAAAASMLQRGAASRVPGRQCSCAIEELSEERLQFVWALRLSSPRAVRLRVRLDCELHPTTCLVRSIALHDARLNGAPLLPDAARELGGWLQEWQLWGADVDASSPAAEQLALRLLRLVDQIAGGA</sequence>
<keyword evidence="4" id="KW-1185">Reference proteome</keyword>
<accession>A0A8J5X5R5</accession>
<gene>
    <name evidence="3" type="ORF">KFE25_011072</name>
</gene>
<feature type="region of interest" description="Disordered" evidence="1">
    <location>
        <begin position="481"/>
        <end position="509"/>
    </location>
</feature>
<dbReference type="AlphaFoldDB" id="A0A8J5X5R5"/>
<feature type="region of interest" description="Disordered" evidence="1">
    <location>
        <begin position="591"/>
        <end position="622"/>
    </location>
</feature>
<feature type="compositionally biased region" description="Gly residues" evidence="1">
    <location>
        <begin position="351"/>
        <end position="363"/>
    </location>
</feature>